<dbReference type="GO" id="GO:0036126">
    <property type="term" value="C:sperm flagellum"/>
    <property type="evidence" value="ECO:0007669"/>
    <property type="project" value="TreeGrafter"/>
</dbReference>
<dbReference type="PRINTS" id="PR00135">
    <property type="entry name" value="LYZLACT"/>
</dbReference>
<dbReference type="GO" id="GO:0001669">
    <property type="term" value="C:acrosomal vesicle"/>
    <property type="evidence" value="ECO:0007669"/>
    <property type="project" value="TreeGrafter"/>
</dbReference>
<dbReference type="Pfam" id="PF00062">
    <property type="entry name" value="Lys"/>
    <property type="match status" value="1"/>
</dbReference>
<dbReference type="SMART" id="SM00263">
    <property type="entry name" value="LYZ1"/>
    <property type="match status" value="1"/>
</dbReference>
<reference evidence="4" key="1">
    <citation type="submission" date="2023-09" db="UniProtKB">
        <authorList>
            <consortium name="Ensembl"/>
        </authorList>
    </citation>
    <scope>IDENTIFICATION</scope>
</reference>
<evidence type="ECO:0000256" key="1">
    <source>
        <dbReference type="ARBA" id="ARBA00010859"/>
    </source>
</evidence>
<comment type="similarity">
    <text evidence="1 3">Belongs to the glycosyl hydrolase 22 family.</text>
</comment>
<keyword evidence="2" id="KW-1015">Disulfide bond</keyword>
<name>A0A8C0XFR7_CASCN</name>
<evidence type="ECO:0000256" key="2">
    <source>
        <dbReference type="ARBA" id="ARBA00023157"/>
    </source>
</evidence>
<evidence type="ECO:0000313" key="4">
    <source>
        <dbReference type="Ensembl" id="ENSCCNP00000027532.1"/>
    </source>
</evidence>
<dbReference type="GO" id="GO:0007342">
    <property type="term" value="P:fusion of sperm to egg plasma membrane involved in single fertilization"/>
    <property type="evidence" value="ECO:0007669"/>
    <property type="project" value="TreeGrafter"/>
</dbReference>
<evidence type="ECO:0000256" key="3">
    <source>
        <dbReference type="RuleBase" id="RU004440"/>
    </source>
</evidence>
<dbReference type="PANTHER" id="PTHR11407">
    <property type="entry name" value="LYSOZYME C"/>
    <property type="match status" value="1"/>
</dbReference>
<dbReference type="InterPro" id="IPR023346">
    <property type="entry name" value="Lysozyme-like_dom_sf"/>
</dbReference>
<evidence type="ECO:0008006" key="5">
    <source>
        <dbReference type="Google" id="ProtNLM"/>
    </source>
</evidence>
<dbReference type="PROSITE" id="PS51348">
    <property type="entry name" value="GLYCOSYL_HYDROL_F22_2"/>
    <property type="match status" value="1"/>
</dbReference>
<dbReference type="FunFam" id="1.10.530.10:FF:000001">
    <property type="entry name" value="Lysozyme C"/>
    <property type="match status" value="1"/>
</dbReference>
<dbReference type="InterPro" id="IPR001916">
    <property type="entry name" value="Glyco_hydro_22"/>
</dbReference>
<dbReference type="AlphaFoldDB" id="A0A8C0XFR7"/>
<dbReference type="Ensembl" id="ENSCCNT00000034837.1">
    <property type="protein sequence ID" value="ENSCCNP00000027532.1"/>
    <property type="gene ID" value="ENSCCNG00000026597.1"/>
</dbReference>
<protein>
    <recommendedName>
        <fullName evidence="5">Lysozyme-like protein 6</fullName>
    </recommendedName>
</protein>
<accession>A0A8C0XFR7</accession>
<dbReference type="PANTHER" id="PTHR11407:SF9">
    <property type="entry name" value="LYSOZYME-LIKE PROTEIN 6"/>
    <property type="match status" value="1"/>
</dbReference>
<organism evidence="4">
    <name type="scientific">Castor canadensis</name>
    <name type="common">American beaver</name>
    <dbReference type="NCBI Taxonomy" id="51338"/>
    <lineage>
        <taxon>Eukaryota</taxon>
        <taxon>Metazoa</taxon>
        <taxon>Chordata</taxon>
        <taxon>Craniata</taxon>
        <taxon>Vertebrata</taxon>
        <taxon>Euteleostomi</taxon>
        <taxon>Mammalia</taxon>
        <taxon>Eutheria</taxon>
        <taxon>Euarchontoglires</taxon>
        <taxon>Glires</taxon>
        <taxon>Rodentia</taxon>
        <taxon>Castorimorpha</taxon>
        <taxon>Castoridae</taxon>
        <taxon>Castor</taxon>
    </lineage>
</organism>
<dbReference type="GO" id="GO:0003796">
    <property type="term" value="F:lysozyme activity"/>
    <property type="evidence" value="ECO:0007669"/>
    <property type="project" value="TreeGrafter"/>
</dbReference>
<proteinExistence type="inferred from homology"/>
<dbReference type="Gene3D" id="1.10.530.10">
    <property type="match status" value="1"/>
</dbReference>
<dbReference type="SUPFAM" id="SSF53955">
    <property type="entry name" value="Lysozyme-like"/>
    <property type="match status" value="1"/>
</dbReference>
<sequence>LPEACLIYMVPTSVCLLAVNGDMTISRCELAKILHKEDLDGFEGYSLSDWLCLAFMESNFNISKEHENSDGSFDYGIFQINSHYWYNAYQSHPENFCHVDCRGLARVPGWEGTPGSSPTTSLPTHILGMPSWGYSKSQGIP</sequence>